<dbReference type="GO" id="GO:0003899">
    <property type="term" value="F:DNA-directed RNA polymerase activity"/>
    <property type="evidence" value="ECO:0007669"/>
    <property type="project" value="InterPro"/>
</dbReference>
<dbReference type="AlphaFoldDB" id="A0A5C6EA06"/>
<feature type="domain" description="Transposase IS116/IS110/IS902 C-terminal" evidence="3">
    <location>
        <begin position="187"/>
        <end position="281"/>
    </location>
</feature>
<gene>
    <name evidence="4" type="primary">dnaG_2</name>
    <name evidence="4" type="ORF">Q31b_15230</name>
</gene>
<evidence type="ECO:0000313" key="4">
    <source>
        <dbReference type="EMBL" id="TWU43989.1"/>
    </source>
</evidence>
<dbReference type="Pfam" id="PF02371">
    <property type="entry name" value="Transposase_20"/>
    <property type="match status" value="1"/>
</dbReference>
<keyword evidence="4" id="KW-0808">Transferase</keyword>
<dbReference type="InterPro" id="IPR036977">
    <property type="entry name" value="DNA_primase_Znf_CHC2"/>
</dbReference>
<dbReference type="Gene3D" id="3.90.580.10">
    <property type="entry name" value="Zinc finger, CHC2-type domain"/>
    <property type="match status" value="1"/>
</dbReference>
<sequence>MTVSVGQPKVNKDYHSVVAPKNQTDKTESYAMARYAVVEQPQASYGTPPEFTTLKRIASRLQAQVKQTTRLTNALHEALTCVFTELATLAPNIAADWVLMMLMKYPTAKRIAAARLSSLTKIPYLLPEKALEIQNAAKRTVSKQSSELDEELIQDLVGELQHSLSEEKRRKQLLVKAFNALPKGPHQRIATIKGIGDQTAAAIVATAISIDRFETDRKLVGYYGIFPRELQSGVDKFGRPIPPGKKVMCKQGNDLVRGLLWQCAKCASAANGGNPEVRALYLRRLEAGDTAMCAWGYCMTKLLRQVYGVWTTDTDFDPEYEARRRAARQAAQQADRIKGKAETEVSGHKDVSGSEETGKVVTNTPASMEPVSHSDDIVHDDPSAGTVQAEVAPTAARPLIDFAELRSRISMADVLTKMGYSFRVGAGQHRGKCPLHDPSVGRGKPFSVNFKREVFRCFESSCGCQGNVLDLWSAYRKLPLYESALDLAKTFNIELPDQRRSSPRKKQKKLGGHTPPTP</sequence>
<name>A0A5C6EA06_9BACT</name>
<feature type="domain" description="Zinc finger CHC2-type" evidence="2">
    <location>
        <begin position="403"/>
        <end position="498"/>
    </location>
</feature>
<reference evidence="4 5" key="1">
    <citation type="submission" date="2019-02" db="EMBL/GenBank/DDBJ databases">
        <title>Deep-cultivation of Planctomycetes and their phenomic and genomic characterization uncovers novel biology.</title>
        <authorList>
            <person name="Wiegand S."/>
            <person name="Jogler M."/>
            <person name="Boedeker C."/>
            <person name="Pinto D."/>
            <person name="Vollmers J."/>
            <person name="Rivas-Marin E."/>
            <person name="Kohn T."/>
            <person name="Peeters S.H."/>
            <person name="Heuer A."/>
            <person name="Rast P."/>
            <person name="Oberbeckmann S."/>
            <person name="Bunk B."/>
            <person name="Jeske O."/>
            <person name="Meyerdierks A."/>
            <person name="Storesund J.E."/>
            <person name="Kallscheuer N."/>
            <person name="Luecker S."/>
            <person name="Lage O.M."/>
            <person name="Pohl T."/>
            <person name="Merkel B.J."/>
            <person name="Hornburger P."/>
            <person name="Mueller R.-W."/>
            <person name="Bruemmer F."/>
            <person name="Labrenz M."/>
            <person name="Spormann A.M."/>
            <person name="Op Den Camp H."/>
            <person name="Overmann J."/>
            <person name="Amann R."/>
            <person name="Jetten M.S.M."/>
            <person name="Mascher T."/>
            <person name="Medema M.H."/>
            <person name="Devos D.P."/>
            <person name="Kaster A.-K."/>
            <person name="Ovreas L."/>
            <person name="Rohde M."/>
            <person name="Galperin M.Y."/>
            <person name="Jogler C."/>
        </authorList>
    </citation>
    <scope>NUCLEOTIDE SEQUENCE [LARGE SCALE GENOMIC DNA]</scope>
    <source>
        <strain evidence="4 5">Q31b</strain>
    </source>
</reference>
<dbReference type="GO" id="GO:0008270">
    <property type="term" value="F:zinc ion binding"/>
    <property type="evidence" value="ECO:0007669"/>
    <property type="project" value="InterPro"/>
</dbReference>
<keyword evidence="5" id="KW-1185">Reference proteome</keyword>
<dbReference type="Pfam" id="PF01807">
    <property type="entry name" value="Zn_ribbon_DnaG"/>
    <property type="match status" value="1"/>
</dbReference>
<dbReference type="GO" id="GO:0003677">
    <property type="term" value="F:DNA binding"/>
    <property type="evidence" value="ECO:0007669"/>
    <property type="project" value="InterPro"/>
</dbReference>
<dbReference type="Proteomes" id="UP000315471">
    <property type="component" value="Unassembled WGS sequence"/>
</dbReference>
<evidence type="ECO:0000313" key="5">
    <source>
        <dbReference type="Proteomes" id="UP000315471"/>
    </source>
</evidence>
<feature type="compositionally biased region" description="Basic residues" evidence="1">
    <location>
        <begin position="501"/>
        <end position="511"/>
    </location>
</feature>
<dbReference type="GO" id="GO:0006260">
    <property type="term" value="P:DNA replication"/>
    <property type="evidence" value="ECO:0007669"/>
    <property type="project" value="InterPro"/>
</dbReference>
<feature type="region of interest" description="Disordered" evidence="1">
    <location>
        <begin position="328"/>
        <end position="371"/>
    </location>
</feature>
<dbReference type="GO" id="GO:0006313">
    <property type="term" value="P:DNA transposition"/>
    <property type="evidence" value="ECO:0007669"/>
    <property type="project" value="InterPro"/>
</dbReference>
<protein>
    <submittedName>
        <fullName evidence="4">DNA primase</fullName>
        <ecNumber evidence="4">2.7.7.-</ecNumber>
    </submittedName>
</protein>
<accession>A0A5C6EA06</accession>
<organism evidence="4 5">
    <name type="scientific">Novipirellula aureliae</name>
    <dbReference type="NCBI Taxonomy" id="2527966"/>
    <lineage>
        <taxon>Bacteria</taxon>
        <taxon>Pseudomonadati</taxon>
        <taxon>Planctomycetota</taxon>
        <taxon>Planctomycetia</taxon>
        <taxon>Pirellulales</taxon>
        <taxon>Pirellulaceae</taxon>
        <taxon>Novipirellula</taxon>
    </lineage>
</organism>
<proteinExistence type="predicted"/>
<dbReference type="InterPro" id="IPR003346">
    <property type="entry name" value="Transposase_20"/>
</dbReference>
<dbReference type="SUPFAM" id="SSF57783">
    <property type="entry name" value="Zinc beta-ribbon"/>
    <property type="match status" value="1"/>
</dbReference>
<evidence type="ECO:0000256" key="1">
    <source>
        <dbReference type="SAM" id="MobiDB-lite"/>
    </source>
</evidence>
<evidence type="ECO:0000259" key="3">
    <source>
        <dbReference type="Pfam" id="PF02371"/>
    </source>
</evidence>
<dbReference type="InterPro" id="IPR002694">
    <property type="entry name" value="Znf_CHC2"/>
</dbReference>
<dbReference type="PANTHER" id="PTHR33055">
    <property type="entry name" value="TRANSPOSASE FOR INSERTION SEQUENCE ELEMENT IS1111A"/>
    <property type="match status" value="1"/>
</dbReference>
<feature type="compositionally biased region" description="Basic and acidic residues" evidence="1">
    <location>
        <begin position="335"/>
        <end position="358"/>
    </location>
</feature>
<dbReference type="GO" id="GO:0004803">
    <property type="term" value="F:transposase activity"/>
    <property type="evidence" value="ECO:0007669"/>
    <property type="project" value="InterPro"/>
</dbReference>
<evidence type="ECO:0000259" key="2">
    <source>
        <dbReference type="Pfam" id="PF01807"/>
    </source>
</evidence>
<dbReference type="InterPro" id="IPR047650">
    <property type="entry name" value="Transpos_IS110"/>
</dbReference>
<feature type="region of interest" description="Disordered" evidence="1">
    <location>
        <begin position="496"/>
        <end position="518"/>
    </location>
</feature>
<keyword evidence="4" id="KW-0548">Nucleotidyltransferase</keyword>
<comment type="caution">
    <text evidence="4">The sequence shown here is derived from an EMBL/GenBank/DDBJ whole genome shotgun (WGS) entry which is preliminary data.</text>
</comment>
<dbReference type="EMBL" id="SJPY01000002">
    <property type="protein sequence ID" value="TWU43989.1"/>
    <property type="molecule type" value="Genomic_DNA"/>
</dbReference>
<dbReference type="EC" id="2.7.7.-" evidence="4"/>
<dbReference type="PANTHER" id="PTHR33055:SF3">
    <property type="entry name" value="PUTATIVE TRANSPOSASE FOR IS117-RELATED"/>
    <property type="match status" value="1"/>
</dbReference>